<evidence type="ECO:0000256" key="2">
    <source>
        <dbReference type="ARBA" id="ARBA00005594"/>
    </source>
</evidence>
<gene>
    <name evidence="16" type="ORF">GBAR_LOCUS7314</name>
</gene>
<dbReference type="InterPro" id="IPR008909">
    <property type="entry name" value="DALR_anticod-bd"/>
</dbReference>
<dbReference type="GO" id="GO:0005524">
    <property type="term" value="F:ATP binding"/>
    <property type="evidence" value="ECO:0007669"/>
    <property type="project" value="UniProtKB-KW"/>
</dbReference>
<dbReference type="Pfam" id="PF03485">
    <property type="entry name" value="Arg_tRNA_synt_N"/>
    <property type="match status" value="1"/>
</dbReference>
<evidence type="ECO:0000256" key="3">
    <source>
        <dbReference type="ARBA" id="ARBA00011245"/>
    </source>
</evidence>
<evidence type="ECO:0000256" key="13">
    <source>
        <dbReference type="RuleBase" id="RU363038"/>
    </source>
</evidence>
<evidence type="ECO:0000256" key="5">
    <source>
        <dbReference type="ARBA" id="ARBA00022490"/>
    </source>
</evidence>
<dbReference type="SUPFAM" id="SSF55190">
    <property type="entry name" value="Arginyl-tRNA synthetase (ArgRS), N-terminal 'additional' domain"/>
    <property type="match status" value="1"/>
</dbReference>
<evidence type="ECO:0000256" key="12">
    <source>
        <dbReference type="ARBA" id="ARBA00049339"/>
    </source>
</evidence>
<comment type="caution">
    <text evidence="16">The sequence shown here is derived from an EMBL/GenBank/DDBJ whole genome shotgun (WGS) entry which is preliminary data.</text>
</comment>
<protein>
    <recommendedName>
        <fullName evidence="4">arginine--tRNA ligase</fullName>
        <ecNumber evidence="4">6.1.1.19</ecNumber>
    </recommendedName>
    <alternativeName>
        <fullName evidence="11">Arginyl-tRNA synthetase</fullName>
    </alternativeName>
</protein>
<dbReference type="EC" id="6.1.1.19" evidence="4"/>
<evidence type="ECO:0000256" key="10">
    <source>
        <dbReference type="ARBA" id="ARBA00023146"/>
    </source>
</evidence>
<keyword evidence="10 13" id="KW-0030">Aminoacyl-tRNA synthetase</keyword>
<comment type="similarity">
    <text evidence="2 13">Belongs to the class-I aminoacyl-tRNA synthetase family.</text>
</comment>
<dbReference type="AlphaFoldDB" id="A0AA35RH01"/>
<evidence type="ECO:0000259" key="15">
    <source>
        <dbReference type="SMART" id="SM01016"/>
    </source>
</evidence>
<evidence type="ECO:0000256" key="8">
    <source>
        <dbReference type="ARBA" id="ARBA00022840"/>
    </source>
</evidence>
<keyword evidence="7 13" id="KW-0547">Nucleotide-binding</keyword>
<dbReference type="Pfam" id="PF00750">
    <property type="entry name" value="tRNA-synt_1d"/>
    <property type="match status" value="1"/>
</dbReference>
<dbReference type="SMART" id="SM01016">
    <property type="entry name" value="Arg_tRNA_synt_N"/>
    <property type="match status" value="1"/>
</dbReference>
<comment type="catalytic activity">
    <reaction evidence="12">
        <text>tRNA(Arg) + L-arginine + ATP = L-arginyl-tRNA(Arg) + AMP + diphosphate</text>
        <dbReference type="Rhea" id="RHEA:20301"/>
        <dbReference type="Rhea" id="RHEA-COMP:9658"/>
        <dbReference type="Rhea" id="RHEA-COMP:9673"/>
        <dbReference type="ChEBI" id="CHEBI:30616"/>
        <dbReference type="ChEBI" id="CHEBI:32682"/>
        <dbReference type="ChEBI" id="CHEBI:33019"/>
        <dbReference type="ChEBI" id="CHEBI:78442"/>
        <dbReference type="ChEBI" id="CHEBI:78513"/>
        <dbReference type="ChEBI" id="CHEBI:456215"/>
        <dbReference type="EC" id="6.1.1.19"/>
    </reaction>
</comment>
<evidence type="ECO:0000256" key="4">
    <source>
        <dbReference type="ARBA" id="ARBA00012837"/>
    </source>
</evidence>
<evidence type="ECO:0000313" key="17">
    <source>
        <dbReference type="Proteomes" id="UP001174909"/>
    </source>
</evidence>
<dbReference type="PANTHER" id="PTHR11956:SF5">
    <property type="entry name" value="ARGININE--TRNA LIGASE, CYTOPLASMIC"/>
    <property type="match status" value="1"/>
</dbReference>
<dbReference type="Gene3D" id="3.30.1360.70">
    <property type="entry name" value="Arginyl tRNA synthetase N-terminal domain"/>
    <property type="match status" value="1"/>
</dbReference>
<dbReference type="FunFam" id="3.40.50.620:FF:000062">
    <property type="entry name" value="Arginine--tRNA ligase"/>
    <property type="match status" value="1"/>
</dbReference>
<accession>A0AA35RH01</accession>
<dbReference type="Gene3D" id="1.10.730.10">
    <property type="entry name" value="Isoleucyl-tRNA Synthetase, Domain 1"/>
    <property type="match status" value="1"/>
</dbReference>
<keyword evidence="8 13" id="KW-0067">ATP-binding</keyword>
<dbReference type="InterPro" id="IPR005148">
    <property type="entry name" value="Arg-tRNA-synth_N"/>
</dbReference>
<evidence type="ECO:0000259" key="14">
    <source>
        <dbReference type="SMART" id="SM00836"/>
    </source>
</evidence>
<sequence length="560" mass="61917">MLVKDTIGLAISEALKRAHQDGILSIDTVPDIEVDRPNNPDHGDFATNLPLRLARAARTNPLQLAEAIAERVEVGPEIASVSPAAPGFINFKLSDGWLQRQVELVREEGSNFGATDIGGGQKVMVEFVSVNPTGPVHVGHARGAVLGSALANALEAAGFAVTREYYINDAGSQMEAFYRSVWARYQQALGREAAMPDNGYQGDYIHDIAGEIIGTEGPRFLELSELAAIREIGDLAREQMVSVIRDDLGAIGVTFDNWFSERWLYQQGDYENAIAKLREGGHLAERSGALWFNSTALGDDRDNVVVRSSGEPTYFASDIAYHFNKFDGRGFQRVIDIWGADHQGHVPRMKAAVSALGMEPENLTVLISQMVTLRRGDETVRASKRTGDFVTLRDLVDEVGVDACRYFFLARAASTQMEFDLELATRESAENPVYYVQYAHARNASILKLAADRAIDFTEGNVGLLCDPHELHLIRTMLRLPELVVQIAENLEPHHLPHYAMELATAFHHFYENCRVISANPEDNETTLARLKLVAAAQVVFHRTLTLMGMSAPDRMDRTQ</sequence>
<dbReference type="InterPro" id="IPR009080">
    <property type="entry name" value="tRNAsynth_Ia_anticodon-bd"/>
</dbReference>
<reference evidence="16" key="1">
    <citation type="submission" date="2023-03" db="EMBL/GenBank/DDBJ databases">
        <authorList>
            <person name="Steffen K."/>
            <person name="Cardenas P."/>
        </authorList>
    </citation>
    <scope>NUCLEOTIDE SEQUENCE</scope>
</reference>
<dbReference type="SUPFAM" id="SSF52374">
    <property type="entry name" value="Nucleotidylyl transferase"/>
    <property type="match status" value="1"/>
</dbReference>
<feature type="domain" description="Arginyl tRNA synthetase N-terminal" evidence="15">
    <location>
        <begin position="1"/>
        <end position="93"/>
    </location>
</feature>
<dbReference type="InterPro" id="IPR014729">
    <property type="entry name" value="Rossmann-like_a/b/a_fold"/>
</dbReference>
<dbReference type="GO" id="GO:0004814">
    <property type="term" value="F:arginine-tRNA ligase activity"/>
    <property type="evidence" value="ECO:0007669"/>
    <property type="project" value="UniProtKB-EC"/>
</dbReference>
<dbReference type="PROSITE" id="PS00178">
    <property type="entry name" value="AA_TRNA_LIGASE_I"/>
    <property type="match status" value="1"/>
</dbReference>
<evidence type="ECO:0000256" key="11">
    <source>
        <dbReference type="ARBA" id="ARBA00033033"/>
    </source>
</evidence>
<dbReference type="SUPFAM" id="SSF47323">
    <property type="entry name" value="Anticodon-binding domain of a subclass of class I aminoacyl-tRNA synthetases"/>
    <property type="match status" value="1"/>
</dbReference>
<proteinExistence type="inferred from homology"/>
<organism evidence="16 17">
    <name type="scientific">Geodia barretti</name>
    <name type="common">Barrett's horny sponge</name>
    <dbReference type="NCBI Taxonomy" id="519541"/>
    <lineage>
        <taxon>Eukaryota</taxon>
        <taxon>Metazoa</taxon>
        <taxon>Porifera</taxon>
        <taxon>Demospongiae</taxon>
        <taxon>Heteroscleromorpha</taxon>
        <taxon>Tetractinellida</taxon>
        <taxon>Astrophorina</taxon>
        <taxon>Geodiidae</taxon>
        <taxon>Geodia</taxon>
    </lineage>
</organism>
<dbReference type="Pfam" id="PF05746">
    <property type="entry name" value="DALR_1"/>
    <property type="match status" value="1"/>
</dbReference>
<dbReference type="FunFam" id="1.10.730.10:FF:000008">
    <property type="entry name" value="Arginine--tRNA ligase"/>
    <property type="match status" value="1"/>
</dbReference>
<keyword evidence="9 13" id="KW-0648">Protein biosynthesis</keyword>
<dbReference type="InterPro" id="IPR036695">
    <property type="entry name" value="Arg-tRNA-synth_N_sf"/>
</dbReference>
<evidence type="ECO:0000256" key="6">
    <source>
        <dbReference type="ARBA" id="ARBA00022598"/>
    </source>
</evidence>
<evidence type="ECO:0000313" key="16">
    <source>
        <dbReference type="EMBL" id="CAI8011300.1"/>
    </source>
</evidence>
<keyword evidence="6 13" id="KW-0436">Ligase</keyword>
<name>A0AA35RH01_GEOBA</name>
<evidence type="ECO:0000256" key="9">
    <source>
        <dbReference type="ARBA" id="ARBA00022917"/>
    </source>
</evidence>
<evidence type="ECO:0000256" key="7">
    <source>
        <dbReference type="ARBA" id="ARBA00022741"/>
    </source>
</evidence>
<feature type="domain" description="DALR anticodon binding" evidence="14">
    <location>
        <begin position="436"/>
        <end position="556"/>
    </location>
</feature>
<evidence type="ECO:0000256" key="1">
    <source>
        <dbReference type="ARBA" id="ARBA00004496"/>
    </source>
</evidence>
<dbReference type="PRINTS" id="PR01038">
    <property type="entry name" value="TRNASYNTHARG"/>
</dbReference>
<dbReference type="Gene3D" id="3.40.50.620">
    <property type="entry name" value="HUPs"/>
    <property type="match status" value="1"/>
</dbReference>
<keyword evidence="17" id="KW-1185">Reference proteome</keyword>
<dbReference type="CDD" id="cd00671">
    <property type="entry name" value="ArgRS_core"/>
    <property type="match status" value="1"/>
</dbReference>
<comment type="subunit">
    <text evidence="3">Monomer.</text>
</comment>
<dbReference type="SMART" id="SM00836">
    <property type="entry name" value="DALR_1"/>
    <property type="match status" value="1"/>
</dbReference>
<dbReference type="InterPro" id="IPR001278">
    <property type="entry name" value="Arg-tRNA-ligase"/>
</dbReference>
<dbReference type="NCBIfam" id="TIGR00456">
    <property type="entry name" value="argS"/>
    <property type="match status" value="1"/>
</dbReference>
<dbReference type="HAMAP" id="MF_00123">
    <property type="entry name" value="Arg_tRNA_synth"/>
    <property type="match status" value="1"/>
</dbReference>
<dbReference type="EMBL" id="CASHTH010001096">
    <property type="protein sequence ID" value="CAI8011300.1"/>
    <property type="molecule type" value="Genomic_DNA"/>
</dbReference>
<dbReference type="InterPro" id="IPR035684">
    <property type="entry name" value="ArgRS_core"/>
</dbReference>
<dbReference type="GO" id="GO:0006420">
    <property type="term" value="P:arginyl-tRNA aminoacylation"/>
    <property type="evidence" value="ECO:0007669"/>
    <property type="project" value="InterPro"/>
</dbReference>
<dbReference type="PANTHER" id="PTHR11956">
    <property type="entry name" value="ARGINYL-TRNA SYNTHETASE"/>
    <property type="match status" value="1"/>
</dbReference>
<keyword evidence="5" id="KW-0963">Cytoplasm</keyword>
<dbReference type="Proteomes" id="UP001174909">
    <property type="component" value="Unassembled WGS sequence"/>
</dbReference>
<comment type="subcellular location">
    <subcellularLocation>
        <location evidence="1">Cytoplasm</location>
    </subcellularLocation>
</comment>
<dbReference type="GO" id="GO:0005737">
    <property type="term" value="C:cytoplasm"/>
    <property type="evidence" value="ECO:0007669"/>
    <property type="project" value="UniProtKB-SubCell"/>
</dbReference>
<dbReference type="InterPro" id="IPR001412">
    <property type="entry name" value="aa-tRNA-synth_I_CS"/>
</dbReference>